<dbReference type="EMBL" id="LJIJ01002214">
    <property type="protein sequence ID" value="ODM90044.1"/>
    <property type="molecule type" value="Genomic_DNA"/>
</dbReference>
<name>A0A1D2MAZ1_ORCCI</name>
<evidence type="ECO:0000256" key="1">
    <source>
        <dbReference type="SAM" id="MobiDB-lite"/>
    </source>
</evidence>
<feature type="region of interest" description="Disordered" evidence="1">
    <location>
        <begin position="125"/>
        <end position="151"/>
    </location>
</feature>
<reference evidence="2 3" key="1">
    <citation type="journal article" date="2016" name="Genome Biol. Evol.">
        <title>Gene Family Evolution Reflects Adaptation to Soil Environmental Stressors in the Genome of the Collembolan Orchesella cincta.</title>
        <authorList>
            <person name="Faddeeva-Vakhrusheva A."/>
            <person name="Derks M.F."/>
            <person name="Anvar S.Y."/>
            <person name="Agamennone V."/>
            <person name="Suring W."/>
            <person name="Smit S."/>
            <person name="van Straalen N.M."/>
            <person name="Roelofs D."/>
        </authorList>
    </citation>
    <scope>NUCLEOTIDE SEQUENCE [LARGE SCALE GENOMIC DNA]</scope>
    <source>
        <tissue evidence="2">Mixed pool</tissue>
    </source>
</reference>
<gene>
    <name evidence="2" type="ORF">Ocin01_16638</name>
</gene>
<feature type="compositionally biased region" description="Polar residues" evidence="1">
    <location>
        <begin position="81"/>
        <end position="100"/>
    </location>
</feature>
<keyword evidence="3" id="KW-1185">Reference proteome</keyword>
<dbReference type="AlphaFoldDB" id="A0A1D2MAZ1"/>
<accession>A0A1D2MAZ1</accession>
<evidence type="ECO:0000313" key="2">
    <source>
        <dbReference type="EMBL" id="ODM90044.1"/>
    </source>
</evidence>
<comment type="caution">
    <text evidence="2">The sequence shown here is derived from an EMBL/GenBank/DDBJ whole genome shotgun (WGS) entry which is preliminary data.</text>
</comment>
<proteinExistence type="predicted"/>
<dbReference type="Proteomes" id="UP000094527">
    <property type="component" value="Unassembled WGS sequence"/>
</dbReference>
<sequence length="167" mass="19395">MESNFCLFYSKELSIPNFGSKFAPPVKKLSEYNRVVKDFLKLEKKLKVISNELKSRIFETEWRDVDSGDGGEVRKEIRADTYSSSQAEKNQSDQQHFSNLTHEDERLEDPLASLVKQESETEYYAAEEEEMLIPGDIVRENDDDNDVDMPITTTRCEFGNLQLWAIR</sequence>
<protein>
    <submittedName>
        <fullName evidence="2">Uncharacterized protein</fullName>
    </submittedName>
</protein>
<feature type="region of interest" description="Disordered" evidence="1">
    <location>
        <begin position="81"/>
        <end position="105"/>
    </location>
</feature>
<organism evidence="2 3">
    <name type="scientific">Orchesella cincta</name>
    <name type="common">Springtail</name>
    <name type="synonym">Podura cincta</name>
    <dbReference type="NCBI Taxonomy" id="48709"/>
    <lineage>
        <taxon>Eukaryota</taxon>
        <taxon>Metazoa</taxon>
        <taxon>Ecdysozoa</taxon>
        <taxon>Arthropoda</taxon>
        <taxon>Hexapoda</taxon>
        <taxon>Collembola</taxon>
        <taxon>Entomobryomorpha</taxon>
        <taxon>Entomobryoidea</taxon>
        <taxon>Orchesellidae</taxon>
        <taxon>Orchesellinae</taxon>
        <taxon>Orchesella</taxon>
    </lineage>
</organism>
<evidence type="ECO:0000313" key="3">
    <source>
        <dbReference type="Proteomes" id="UP000094527"/>
    </source>
</evidence>